<evidence type="ECO:0000313" key="2">
    <source>
        <dbReference type="EMBL" id="CAB4704736.1"/>
    </source>
</evidence>
<dbReference type="AlphaFoldDB" id="A0A6J7AVL1"/>
<protein>
    <submittedName>
        <fullName evidence="4">Unannotated protein</fullName>
    </submittedName>
</protein>
<name>A0A6J7AVL1_9ZZZZ</name>
<dbReference type="EMBL" id="CAFBNU010000002">
    <property type="protein sequence ID" value="CAB4960577.1"/>
    <property type="molecule type" value="Genomic_DNA"/>
</dbReference>
<dbReference type="EMBL" id="CAFAHD010000006">
    <property type="protein sequence ID" value="CAB4837126.1"/>
    <property type="molecule type" value="Genomic_DNA"/>
</dbReference>
<sequence>MYLQFPKRVGLALIFALLSVSLAGCGEPDKMPTSKIDIFVLDLSGSNDKASQLSRLNEDFQQSLINDPLGVPKSGSKSISGPATTLFTFIEGVAAKAPTFKIQDSKSTVDLWNSEFAKDKQRNTRSWEVTSSIYDNYLRTSLEMGPGFSISECLNFVDSKLESLFNSESKRNLIVTPLCQKIEEIVNSYFKMVDYIQLTKAPASDVFGALAQLDRLVNQIHKDEPDAKITVNIASDMQHQTGDNRDIPVRLKEANFEGAQVCEMAIMDRKQNGFSFDEIAVVKVNGIGNAKKISAQKGTALIRYWECFFNTSAEIR</sequence>
<dbReference type="EMBL" id="CAFAAZ010000003">
    <property type="protein sequence ID" value="CAB4816391.1"/>
    <property type="molecule type" value="Genomic_DNA"/>
</dbReference>
<evidence type="ECO:0000313" key="4">
    <source>
        <dbReference type="EMBL" id="CAB4837126.1"/>
    </source>
</evidence>
<dbReference type="PROSITE" id="PS51257">
    <property type="entry name" value="PROKAR_LIPOPROTEIN"/>
    <property type="match status" value="1"/>
</dbReference>
<evidence type="ECO:0000313" key="6">
    <source>
        <dbReference type="EMBL" id="CAB4960577.1"/>
    </source>
</evidence>
<dbReference type="EMBL" id="CAEZXD010000003">
    <property type="protein sequence ID" value="CAB4668424.1"/>
    <property type="molecule type" value="Genomic_DNA"/>
</dbReference>
<accession>A0A6J7AVL1</accession>
<evidence type="ECO:0000313" key="7">
    <source>
        <dbReference type="EMBL" id="CAB5018687.1"/>
    </source>
</evidence>
<evidence type="ECO:0000313" key="3">
    <source>
        <dbReference type="EMBL" id="CAB4816391.1"/>
    </source>
</evidence>
<organism evidence="4">
    <name type="scientific">freshwater metagenome</name>
    <dbReference type="NCBI Taxonomy" id="449393"/>
    <lineage>
        <taxon>unclassified sequences</taxon>
        <taxon>metagenomes</taxon>
        <taxon>ecological metagenomes</taxon>
    </lineage>
</organism>
<dbReference type="EMBL" id="CAFBPT010000001">
    <property type="protein sequence ID" value="CAB5018687.1"/>
    <property type="molecule type" value="Genomic_DNA"/>
</dbReference>
<dbReference type="EMBL" id="CAEZYD010000003">
    <property type="protein sequence ID" value="CAB4704736.1"/>
    <property type="molecule type" value="Genomic_DNA"/>
</dbReference>
<evidence type="ECO:0000313" key="1">
    <source>
        <dbReference type="EMBL" id="CAB4668424.1"/>
    </source>
</evidence>
<reference evidence="4" key="1">
    <citation type="submission" date="2020-05" db="EMBL/GenBank/DDBJ databases">
        <authorList>
            <person name="Chiriac C."/>
            <person name="Salcher M."/>
            <person name="Ghai R."/>
            <person name="Kavagutti S V."/>
        </authorList>
    </citation>
    <scope>NUCLEOTIDE SEQUENCE</scope>
</reference>
<evidence type="ECO:0000313" key="5">
    <source>
        <dbReference type="EMBL" id="CAB4890099.1"/>
    </source>
</evidence>
<proteinExistence type="predicted"/>
<dbReference type="EMBL" id="CAFBMA010000002">
    <property type="protein sequence ID" value="CAB4890099.1"/>
    <property type="molecule type" value="Genomic_DNA"/>
</dbReference>
<gene>
    <name evidence="1" type="ORF">UFOPK2343_00213</name>
    <name evidence="2" type="ORF">UFOPK2652_00409</name>
    <name evidence="3" type="ORF">UFOPK3128_00457</name>
    <name evidence="4" type="ORF">UFOPK3227_00135</name>
    <name evidence="5" type="ORF">UFOPK3511_00310</name>
    <name evidence="6" type="ORF">UFOPK3880_00260</name>
    <name evidence="7" type="ORF">UFOPK4146_00111</name>
</gene>